<accession>F5YAG3</accession>
<organism evidence="8 9">
    <name type="scientific">Leadbettera azotonutricia (strain ATCC BAA-888 / DSM 13862 / ZAS-9)</name>
    <name type="common">Treponema azotonutricium</name>
    <dbReference type="NCBI Taxonomy" id="545695"/>
    <lineage>
        <taxon>Bacteria</taxon>
        <taxon>Pseudomonadati</taxon>
        <taxon>Spirochaetota</taxon>
        <taxon>Spirochaetia</taxon>
        <taxon>Spirochaetales</taxon>
        <taxon>Breznakiellaceae</taxon>
        <taxon>Leadbettera</taxon>
    </lineage>
</organism>
<dbReference type="AlphaFoldDB" id="F5YAG3"/>
<dbReference type="InParanoid" id="F5YAG3"/>
<dbReference type="InterPro" id="IPR045306">
    <property type="entry name" value="SDH-like"/>
</dbReference>
<dbReference type="InterPro" id="IPR002328">
    <property type="entry name" value="ADH_Zn_CS"/>
</dbReference>
<dbReference type="EC" id="1.1.1.14" evidence="8"/>
<dbReference type="STRING" id="545695.TREAZ_3107"/>
<dbReference type="SMART" id="SM00829">
    <property type="entry name" value="PKS_ER"/>
    <property type="match status" value="1"/>
</dbReference>
<dbReference type="GO" id="GO:0008270">
    <property type="term" value="F:zinc ion binding"/>
    <property type="evidence" value="ECO:0007669"/>
    <property type="project" value="InterPro"/>
</dbReference>
<proteinExistence type="inferred from homology"/>
<dbReference type="EMBL" id="CP001841">
    <property type="protein sequence ID" value="AEF82839.1"/>
    <property type="molecule type" value="Genomic_DNA"/>
</dbReference>
<evidence type="ECO:0000256" key="6">
    <source>
        <dbReference type="RuleBase" id="RU361277"/>
    </source>
</evidence>
<evidence type="ECO:0000256" key="2">
    <source>
        <dbReference type="ARBA" id="ARBA00008072"/>
    </source>
</evidence>
<sequence length="349" mass="37336">MQGKMKVAVMTDIMKMGFVQKDIPQPRSNEALVKLEYIGVCGSDLHYFENGRISDFIVKPPFVLGHEAGGVVVEVGADVKHLKAGDKVALEPGKTCGHCEFCRTGRYNLCPDVIFFATPPVDGVFQEYVAHEADLCFKIPDEMDTMEAALIEPLAVGFHAAQTGGAHLGQTALITGSGCIGLVSMMSAKALGVSRVFVSDVVDKRLQKAKSLGATEIINGADKDVVKTVAQLTGGAGVDLVIETSGTEIAANQGIAALKKGGTLVFVGYSKSGMMNLAIGSALDKELTMKTIFRYRHIYPLAIDAVSRGLVDIKNIVTNVFEFDDIQKGMTESIHNKAEIVKSVIRIGK</sequence>
<evidence type="ECO:0000256" key="4">
    <source>
        <dbReference type="ARBA" id="ARBA00022833"/>
    </source>
</evidence>
<dbReference type="Pfam" id="PF08240">
    <property type="entry name" value="ADH_N"/>
    <property type="match status" value="1"/>
</dbReference>
<dbReference type="Proteomes" id="UP000009222">
    <property type="component" value="Chromosome"/>
</dbReference>
<comment type="similarity">
    <text evidence="2 6">Belongs to the zinc-containing alcohol dehydrogenase family.</text>
</comment>
<dbReference type="KEGG" id="taz:TREAZ_3107"/>
<dbReference type="Gene3D" id="3.90.180.10">
    <property type="entry name" value="Medium-chain alcohol dehydrogenases, catalytic domain"/>
    <property type="match status" value="1"/>
</dbReference>
<keyword evidence="5 8" id="KW-0560">Oxidoreductase</keyword>
<dbReference type="Pfam" id="PF00107">
    <property type="entry name" value="ADH_zinc_N"/>
    <property type="match status" value="1"/>
</dbReference>
<evidence type="ECO:0000256" key="3">
    <source>
        <dbReference type="ARBA" id="ARBA00022723"/>
    </source>
</evidence>
<dbReference type="OrthoDB" id="9791234at2"/>
<feature type="domain" description="Enoyl reductase (ER)" evidence="7">
    <location>
        <begin position="11"/>
        <end position="345"/>
    </location>
</feature>
<dbReference type="InterPro" id="IPR036291">
    <property type="entry name" value="NAD(P)-bd_dom_sf"/>
</dbReference>
<dbReference type="eggNOG" id="COG1063">
    <property type="taxonomic scope" value="Bacteria"/>
</dbReference>
<gene>
    <name evidence="8" type="ordered locus">TREAZ_3107</name>
</gene>
<dbReference type="PROSITE" id="PS00059">
    <property type="entry name" value="ADH_ZINC"/>
    <property type="match status" value="1"/>
</dbReference>
<dbReference type="PANTHER" id="PTHR43161:SF9">
    <property type="entry name" value="SORBITOL DEHYDROGENASE"/>
    <property type="match status" value="1"/>
</dbReference>
<dbReference type="CDD" id="cd05285">
    <property type="entry name" value="sorbitol_DH"/>
    <property type="match status" value="1"/>
</dbReference>
<protein>
    <submittedName>
        <fullName evidence="8">Sorbitol dehydrogenase (L-iditol 2-dehydrogenase)(Glucitol dehydrogenase)</fullName>
        <ecNumber evidence="8">1.1.1.14</ecNumber>
    </submittedName>
</protein>
<evidence type="ECO:0000259" key="7">
    <source>
        <dbReference type="SMART" id="SM00829"/>
    </source>
</evidence>
<evidence type="ECO:0000256" key="5">
    <source>
        <dbReference type="ARBA" id="ARBA00023002"/>
    </source>
</evidence>
<keyword evidence="4 6" id="KW-0862">Zinc</keyword>
<evidence type="ECO:0000256" key="1">
    <source>
        <dbReference type="ARBA" id="ARBA00001947"/>
    </source>
</evidence>
<dbReference type="SUPFAM" id="SSF50129">
    <property type="entry name" value="GroES-like"/>
    <property type="match status" value="1"/>
</dbReference>
<dbReference type="FunCoup" id="F5YAG3">
    <property type="interactions" value="268"/>
</dbReference>
<dbReference type="RefSeq" id="WP_015712449.1">
    <property type="nucleotide sequence ID" value="NC_015577.1"/>
</dbReference>
<dbReference type="PANTHER" id="PTHR43161">
    <property type="entry name" value="SORBITOL DEHYDROGENASE"/>
    <property type="match status" value="1"/>
</dbReference>
<name>F5YAG3_LEAAZ</name>
<dbReference type="InterPro" id="IPR011032">
    <property type="entry name" value="GroES-like_sf"/>
</dbReference>
<keyword evidence="3 6" id="KW-0479">Metal-binding</keyword>
<dbReference type="SUPFAM" id="SSF51735">
    <property type="entry name" value="NAD(P)-binding Rossmann-fold domains"/>
    <property type="match status" value="1"/>
</dbReference>
<dbReference type="InterPro" id="IPR013149">
    <property type="entry name" value="ADH-like_C"/>
</dbReference>
<reference evidence="8 9" key="2">
    <citation type="journal article" date="2011" name="ISME J.">
        <title>RNA-seq reveals cooperative metabolic interactions between two termite-gut spirochete species in co-culture.</title>
        <authorList>
            <person name="Rosenthal A.Z."/>
            <person name="Matson E.G."/>
            <person name="Eldar A."/>
            <person name="Leadbetter J.R."/>
        </authorList>
    </citation>
    <scope>NUCLEOTIDE SEQUENCE [LARGE SCALE GENOMIC DNA]</scope>
    <source>
        <strain evidence="9">ATCC BAA-888 / DSM 13862 / ZAS-9</strain>
    </source>
</reference>
<comment type="cofactor">
    <cofactor evidence="1 6">
        <name>Zn(2+)</name>
        <dbReference type="ChEBI" id="CHEBI:29105"/>
    </cofactor>
</comment>
<dbReference type="InterPro" id="IPR020843">
    <property type="entry name" value="ER"/>
</dbReference>
<reference evidence="9" key="1">
    <citation type="submission" date="2009-12" db="EMBL/GenBank/DDBJ databases">
        <title>Complete sequence of Treponema azotonutricium strain ZAS-9.</title>
        <authorList>
            <person name="Tetu S.G."/>
            <person name="Matson E."/>
            <person name="Ren Q."/>
            <person name="Seshadri R."/>
            <person name="Elbourne L."/>
            <person name="Hassan K.A."/>
            <person name="Durkin A."/>
            <person name="Radune D."/>
            <person name="Mohamoud Y."/>
            <person name="Shay R."/>
            <person name="Jin S."/>
            <person name="Zhang X."/>
            <person name="Lucey K."/>
            <person name="Ballor N.R."/>
            <person name="Ottesen E."/>
            <person name="Rosenthal R."/>
            <person name="Allen A."/>
            <person name="Leadbetter J.R."/>
            <person name="Paulsen I.T."/>
        </authorList>
    </citation>
    <scope>NUCLEOTIDE SEQUENCE [LARGE SCALE GENOMIC DNA]</scope>
    <source>
        <strain evidence="9">ATCC BAA-888 / DSM 13862 / ZAS-9</strain>
    </source>
</reference>
<dbReference type="InterPro" id="IPR013154">
    <property type="entry name" value="ADH-like_N"/>
</dbReference>
<dbReference type="Gene3D" id="3.40.50.720">
    <property type="entry name" value="NAD(P)-binding Rossmann-like Domain"/>
    <property type="match status" value="1"/>
</dbReference>
<evidence type="ECO:0000313" key="8">
    <source>
        <dbReference type="EMBL" id="AEF82839.1"/>
    </source>
</evidence>
<evidence type="ECO:0000313" key="9">
    <source>
        <dbReference type="Proteomes" id="UP000009222"/>
    </source>
</evidence>
<dbReference type="HOGENOM" id="CLU_026673_11_5_12"/>
<keyword evidence="9" id="KW-1185">Reference proteome</keyword>
<dbReference type="GO" id="GO:0003939">
    <property type="term" value="F:L-iditol 2-dehydrogenase (NAD+) activity"/>
    <property type="evidence" value="ECO:0007669"/>
    <property type="project" value="UniProtKB-EC"/>
</dbReference>